<sequence>MLNDMEDIGHKPGLYRWKRQTDSRVYSRSQKVTTDNDIHNWIKAVEDASTRATEQVFGTNHSAARGRTKGKVAALATADQLREHDAVYSEAQELLSQWIDEKVNLDNDDDDFVDENWHQRASQCDVKKEWDHLLENNYDEYGIKTTPKKIKDEDPYAFLENCDENEAVEMVLQRMLDKKVVKDDFTQDLGLDKWAERKDPRTKMELRHQQVKENREKREKELEKRRRALQAKKEATHKAKQMILKEEHEKAATLKKEEMMVRKEMVKIRKEMQEERRMIEEQKEKEAAMKNKMYEEAKLQINKETLEETRQQREQQIQKQERERILKQRLAEVEAKMQAGNLRVLHRHFSAWYNVVLERRLQMGKAKALNDWKLLLRAWNAWKTFVRSRKLDKETKQHEVSIIQTHRKNQLAESHHRHSLLRKYFVAWQQWVHNEQERQELEKAQETTRNKMFALLEAAATGKLWSDKNNAVDTTENCSGSVADTRRHASAKNRLEPSNSSEVDDFFSGSVKRPQTSHSDVSVISTERSATEPKAMKHNKIPTQAWQITKKHVNMTKSQIGNLGDGDYDNRSEHSDLKIRKRFGTQPWMNTKYVVNSFENRHAAQQKILQEQQKQLKEQQRLIEELKYGQQQVALKSQLPGGQNSSGPSASSPSSDSTLTSPPQANVNVKETVSPQQLNNVSYVQMLPGQLQQVEHNDVVKEKQTNIAMETARTDANSEAVSTARSGNSSEPMTGRTASTNVTQTTSNTKYLAMVQKMEERAAERARIKAERDEKRRKAEEEKLAQLQKEEEELKKQIEEEKRAKAAAFREKKRQEKEKSRNICLTVSIVSSGFYGNFFYIGNMTLSAWKALGPLGACLL</sequence>
<feature type="coiled-coil region" evidence="1">
    <location>
        <begin position="201"/>
        <end position="323"/>
    </location>
</feature>
<feature type="region of interest" description="Disordered" evidence="2">
    <location>
        <begin position="638"/>
        <end position="665"/>
    </location>
</feature>
<feature type="coiled-coil region" evidence="1">
    <location>
        <begin position="595"/>
        <end position="629"/>
    </location>
</feature>
<feature type="compositionally biased region" description="Polar residues" evidence="2">
    <location>
        <begin position="714"/>
        <end position="742"/>
    </location>
</feature>
<feature type="region of interest" description="Disordered" evidence="2">
    <location>
        <begin position="470"/>
        <end position="538"/>
    </location>
</feature>
<dbReference type="InterPro" id="IPR052270">
    <property type="entry name" value="CACF_protein"/>
</dbReference>
<dbReference type="EMBL" id="JARBDR010000095">
    <property type="protein sequence ID" value="KAJ8321390.1"/>
    <property type="molecule type" value="Genomic_DNA"/>
</dbReference>
<reference evidence="3 4" key="1">
    <citation type="submission" date="2022-12" db="EMBL/GenBank/DDBJ databases">
        <title>Chromosome-level genome of Tegillarca granosa.</title>
        <authorList>
            <person name="Kim J."/>
        </authorList>
    </citation>
    <scope>NUCLEOTIDE SEQUENCE [LARGE SCALE GENOMIC DNA]</scope>
    <source>
        <strain evidence="3">Teg-2019</strain>
        <tissue evidence="3">Adductor muscle</tissue>
    </source>
</reference>
<evidence type="ECO:0000313" key="3">
    <source>
        <dbReference type="EMBL" id="KAJ8321390.1"/>
    </source>
</evidence>
<dbReference type="PANTHER" id="PTHR22028">
    <property type="entry name" value="SFI1 SPINDLE BODY DOMAIN-CONTAINING PROTEIN-RELATED"/>
    <property type="match status" value="1"/>
</dbReference>
<feature type="compositionally biased region" description="Polar residues" evidence="2">
    <location>
        <begin position="470"/>
        <end position="482"/>
    </location>
</feature>
<protein>
    <submittedName>
        <fullName evidence="3">Uncharacterized protein</fullName>
    </submittedName>
</protein>
<feature type="coiled-coil region" evidence="1">
    <location>
        <begin position="758"/>
        <end position="819"/>
    </location>
</feature>
<proteinExistence type="predicted"/>
<comment type="caution">
    <text evidence="3">The sequence shown here is derived from an EMBL/GenBank/DDBJ whole genome shotgun (WGS) entry which is preliminary data.</text>
</comment>
<dbReference type="PANTHER" id="PTHR22028:SF5">
    <property type="entry name" value="COILED-COIL DOMAIN-CONTAINING PROTEIN 191"/>
    <property type="match status" value="1"/>
</dbReference>
<feature type="compositionally biased region" description="Polar residues" evidence="2">
    <location>
        <begin position="513"/>
        <end position="528"/>
    </location>
</feature>
<gene>
    <name evidence="3" type="ORF">KUTeg_001072</name>
</gene>
<keyword evidence="1" id="KW-0175">Coiled coil</keyword>
<name>A0ABQ9G0A6_TEGGR</name>
<evidence type="ECO:0000256" key="2">
    <source>
        <dbReference type="SAM" id="MobiDB-lite"/>
    </source>
</evidence>
<feature type="compositionally biased region" description="Low complexity" evidence="2">
    <location>
        <begin position="645"/>
        <end position="663"/>
    </location>
</feature>
<feature type="region of interest" description="Disordered" evidence="2">
    <location>
        <begin position="712"/>
        <end position="742"/>
    </location>
</feature>
<keyword evidence="4" id="KW-1185">Reference proteome</keyword>
<organism evidence="3 4">
    <name type="scientific">Tegillarca granosa</name>
    <name type="common">Malaysian cockle</name>
    <name type="synonym">Anadara granosa</name>
    <dbReference type="NCBI Taxonomy" id="220873"/>
    <lineage>
        <taxon>Eukaryota</taxon>
        <taxon>Metazoa</taxon>
        <taxon>Spiralia</taxon>
        <taxon>Lophotrochozoa</taxon>
        <taxon>Mollusca</taxon>
        <taxon>Bivalvia</taxon>
        <taxon>Autobranchia</taxon>
        <taxon>Pteriomorphia</taxon>
        <taxon>Arcoida</taxon>
        <taxon>Arcoidea</taxon>
        <taxon>Arcidae</taxon>
        <taxon>Tegillarca</taxon>
    </lineage>
</organism>
<dbReference type="Proteomes" id="UP001217089">
    <property type="component" value="Unassembled WGS sequence"/>
</dbReference>
<evidence type="ECO:0000256" key="1">
    <source>
        <dbReference type="SAM" id="Coils"/>
    </source>
</evidence>
<accession>A0ABQ9G0A6</accession>
<evidence type="ECO:0000313" key="4">
    <source>
        <dbReference type="Proteomes" id="UP001217089"/>
    </source>
</evidence>